<evidence type="ECO:0000313" key="2">
    <source>
        <dbReference type="Proteomes" id="UP000327179"/>
    </source>
</evidence>
<gene>
    <name evidence="1" type="ORF">FXN65_10890</name>
</gene>
<protein>
    <submittedName>
        <fullName evidence="1">Uncharacterized protein</fullName>
    </submittedName>
</protein>
<dbReference type="Proteomes" id="UP000327179">
    <property type="component" value="Chromosome"/>
</dbReference>
<sequence length="174" mass="18261">MTDTTQSADAYVLVVEADADPVLVEGGDDYAITQEQTEVVVIAAAEQGPPGPQGIPGPAGGSSLQRLAGEVVSALRVLYEVDGEVFALDYRDAEHIDLLLGVSLTAADAGQPLNIQRTGVIEDVGWSWQPGRIWLGIDGQLTQTPPVDGFDVLLGAAVSATRITLNLQDPIDLE</sequence>
<keyword evidence="2" id="KW-1185">Reference proteome</keyword>
<dbReference type="RefSeq" id="WP_151133211.1">
    <property type="nucleotide sequence ID" value="NZ_CP043311.1"/>
</dbReference>
<dbReference type="KEGG" id="plal:FXN65_10890"/>
<organism evidence="1 2">
    <name type="scientific">Metapseudomonas lalkuanensis</name>
    <dbReference type="NCBI Taxonomy" id="2604832"/>
    <lineage>
        <taxon>Bacteria</taxon>
        <taxon>Pseudomonadati</taxon>
        <taxon>Pseudomonadota</taxon>
        <taxon>Gammaproteobacteria</taxon>
        <taxon>Pseudomonadales</taxon>
        <taxon>Pseudomonadaceae</taxon>
        <taxon>Metapseudomonas</taxon>
    </lineage>
</organism>
<evidence type="ECO:0000313" key="1">
    <source>
        <dbReference type="EMBL" id="QEY62556.1"/>
    </source>
</evidence>
<accession>A0A5J6QP09</accession>
<name>A0A5J6QP09_9GAMM</name>
<dbReference type="EMBL" id="CP043311">
    <property type="protein sequence ID" value="QEY62556.1"/>
    <property type="molecule type" value="Genomic_DNA"/>
</dbReference>
<reference evidence="1 2" key="1">
    <citation type="submission" date="2019-08" db="EMBL/GenBank/DDBJ databases">
        <title>Whole-genome Sequencing of e-waste polymer degrading bacterium Pseudomonas sp. strain PE08.</title>
        <authorList>
            <person name="Kirdat K."/>
            <person name="Debbarma P."/>
            <person name="Narawade N."/>
            <person name="Suyal D."/>
            <person name="Thorat V."/>
            <person name="Shouche Y."/>
            <person name="Goel R."/>
            <person name="Yadav A."/>
        </authorList>
    </citation>
    <scope>NUCLEOTIDE SEQUENCE [LARGE SCALE GENOMIC DNA]</scope>
    <source>
        <strain evidence="1 2">PE08</strain>
    </source>
</reference>
<dbReference type="AlphaFoldDB" id="A0A5J6QP09"/>
<proteinExistence type="predicted"/>